<evidence type="ECO:0000256" key="4">
    <source>
        <dbReference type="ARBA" id="ARBA00022692"/>
    </source>
</evidence>
<dbReference type="GO" id="GO:0050660">
    <property type="term" value="F:flavin adenine dinucleotide binding"/>
    <property type="evidence" value="ECO:0007669"/>
    <property type="project" value="InterPro"/>
</dbReference>
<gene>
    <name evidence="14" type="ORF">WG68_09225</name>
</gene>
<organism evidence="14 15">
    <name type="scientific">Arsukibacterium ikkense</name>
    <dbReference type="NCBI Taxonomy" id="336831"/>
    <lineage>
        <taxon>Bacteria</taxon>
        <taxon>Pseudomonadati</taxon>
        <taxon>Pseudomonadota</taxon>
        <taxon>Gammaproteobacteria</taxon>
        <taxon>Chromatiales</taxon>
        <taxon>Chromatiaceae</taxon>
        <taxon>Arsukibacterium</taxon>
    </lineage>
</organism>
<dbReference type="RefSeq" id="WP_046557405.1">
    <property type="nucleotide sequence ID" value="NZ_LAHO01000008.1"/>
</dbReference>
<evidence type="ECO:0000259" key="12">
    <source>
        <dbReference type="PROSITE" id="PS51371"/>
    </source>
</evidence>
<dbReference type="PANTHER" id="PTHR22777:SF32">
    <property type="entry name" value="UPF0053 INNER MEMBRANE PROTEIN YFJD"/>
    <property type="match status" value="1"/>
</dbReference>
<keyword evidence="8 10" id="KW-0472">Membrane</keyword>
<keyword evidence="4 10" id="KW-0812">Transmembrane</keyword>
<dbReference type="Proteomes" id="UP000034228">
    <property type="component" value="Unassembled WGS sequence"/>
</dbReference>
<name>A0A0M2V7B0_9GAMM</name>
<dbReference type="InterPro" id="IPR002550">
    <property type="entry name" value="CNNM"/>
</dbReference>
<feature type="transmembrane region" description="Helical" evidence="11">
    <location>
        <begin position="62"/>
        <end position="86"/>
    </location>
</feature>
<evidence type="ECO:0000256" key="9">
    <source>
        <dbReference type="PROSITE-ProRule" id="PRU00703"/>
    </source>
</evidence>
<feature type="transmembrane region" description="Helical" evidence="11">
    <location>
        <begin position="92"/>
        <end position="117"/>
    </location>
</feature>
<comment type="caution">
    <text evidence="14">The sequence shown here is derived from an EMBL/GenBank/DDBJ whole genome shotgun (WGS) entry which is preliminary data.</text>
</comment>
<dbReference type="Gene3D" id="3.30.465.10">
    <property type="match status" value="1"/>
</dbReference>
<evidence type="ECO:0000313" key="14">
    <source>
        <dbReference type="EMBL" id="KKO45560.1"/>
    </source>
</evidence>
<dbReference type="SUPFAM" id="SSF54631">
    <property type="entry name" value="CBS-domain pair"/>
    <property type="match status" value="1"/>
</dbReference>
<dbReference type="InterPro" id="IPR016169">
    <property type="entry name" value="FAD-bd_PCMH_sub2"/>
</dbReference>
<dbReference type="InterPro" id="IPR044751">
    <property type="entry name" value="Ion_transp-like_CBS"/>
</dbReference>
<proteinExistence type="inferred from homology"/>
<evidence type="ECO:0008006" key="16">
    <source>
        <dbReference type="Google" id="ProtNLM"/>
    </source>
</evidence>
<dbReference type="InterPro" id="IPR000644">
    <property type="entry name" value="CBS_dom"/>
</dbReference>
<feature type="domain" description="CBS" evidence="12">
    <location>
        <begin position="274"/>
        <end position="332"/>
    </location>
</feature>
<dbReference type="SMART" id="SM01091">
    <property type="entry name" value="CorC_HlyC"/>
    <property type="match status" value="1"/>
</dbReference>
<comment type="subcellular location">
    <subcellularLocation>
        <location evidence="1">Cell membrane</location>
        <topology evidence="1">Multi-pass membrane protein</topology>
    </subcellularLocation>
</comment>
<evidence type="ECO:0000256" key="8">
    <source>
        <dbReference type="ARBA" id="ARBA00023136"/>
    </source>
</evidence>
<dbReference type="OrthoDB" id="9797674at2"/>
<dbReference type="Gene3D" id="3.10.580.10">
    <property type="entry name" value="CBS-domain"/>
    <property type="match status" value="1"/>
</dbReference>
<feature type="transmembrane region" description="Helical" evidence="11">
    <location>
        <begin position="6"/>
        <end position="23"/>
    </location>
</feature>
<evidence type="ECO:0000256" key="3">
    <source>
        <dbReference type="ARBA" id="ARBA00022475"/>
    </source>
</evidence>
<reference evidence="14 15" key="1">
    <citation type="submission" date="2015-03" db="EMBL/GenBank/DDBJ databases">
        <title>Draft genome sequences of two protease-producing strains of Arsukibacterium isolated from two cold and alkaline environments.</title>
        <authorList>
            <person name="Lylloff J.E."/>
            <person name="Skov L.B."/>
            <person name="Jepsen M."/>
            <person name="Hallin P.F."/>
            <person name="Sorensen S.J."/>
            <person name="Stougaard P."/>
            <person name="Glaring M.A."/>
        </authorList>
    </citation>
    <scope>NUCLEOTIDE SEQUENCE [LARGE SCALE GENOMIC DNA]</scope>
    <source>
        <strain evidence="14 15">GCM72</strain>
    </source>
</reference>
<dbReference type="InterPro" id="IPR046342">
    <property type="entry name" value="CBS_dom_sf"/>
</dbReference>
<dbReference type="AlphaFoldDB" id="A0A0M2V7B0"/>
<dbReference type="Pfam" id="PF00571">
    <property type="entry name" value="CBS"/>
    <property type="match status" value="1"/>
</dbReference>
<dbReference type="PATRIC" id="fig|336831.14.peg.147"/>
<evidence type="ECO:0000256" key="11">
    <source>
        <dbReference type="SAM" id="Phobius"/>
    </source>
</evidence>
<dbReference type="Pfam" id="PF01595">
    <property type="entry name" value="CNNM"/>
    <property type="match status" value="1"/>
</dbReference>
<dbReference type="PANTHER" id="PTHR22777">
    <property type="entry name" value="HEMOLYSIN-RELATED"/>
    <property type="match status" value="1"/>
</dbReference>
<keyword evidence="7 9" id="KW-0129">CBS domain</keyword>
<evidence type="ECO:0000256" key="10">
    <source>
        <dbReference type="PROSITE-ProRule" id="PRU01193"/>
    </source>
</evidence>
<evidence type="ECO:0000259" key="13">
    <source>
        <dbReference type="PROSITE" id="PS51846"/>
    </source>
</evidence>
<accession>A0A0M2V7B0</accession>
<evidence type="ECO:0000256" key="5">
    <source>
        <dbReference type="ARBA" id="ARBA00022737"/>
    </source>
</evidence>
<keyword evidence="15" id="KW-1185">Reference proteome</keyword>
<dbReference type="SUPFAM" id="SSF56176">
    <property type="entry name" value="FAD-binding/transporter-associated domain-like"/>
    <property type="match status" value="1"/>
</dbReference>
<dbReference type="CDD" id="cd04590">
    <property type="entry name" value="CBS_pair_CorC_HlyC_assoc"/>
    <property type="match status" value="1"/>
</dbReference>
<evidence type="ECO:0000256" key="7">
    <source>
        <dbReference type="ARBA" id="ARBA00023122"/>
    </source>
</evidence>
<dbReference type="InterPro" id="IPR036318">
    <property type="entry name" value="FAD-bd_PCMH-like_sf"/>
</dbReference>
<dbReference type="InterPro" id="IPR005170">
    <property type="entry name" value="Transptr-assoc_dom"/>
</dbReference>
<dbReference type="STRING" id="336831.WG68_09225"/>
<feature type="domain" description="CNNM transmembrane" evidence="13">
    <location>
        <begin position="2"/>
        <end position="201"/>
    </location>
</feature>
<keyword evidence="5" id="KW-0677">Repeat</keyword>
<protein>
    <recommendedName>
        <fullName evidence="16">Magnesium/cobalt efflux protein</fullName>
    </recommendedName>
</protein>
<evidence type="ECO:0000256" key="1">
    <source>
        <dbReference type="ARBA" id="ARBA00004651"/>
    </source>
</evidence>
<keyword evidence="3" id="KW-1003">Cell membrane</keyword>
<dbReference type="EMBL" id="LAHO01000008">
    <property type="protein sequence ID" value="KKO45560.1"/>
    <property type="molecule type" value="Genomic_DNA"/>
</dbReference>
<dbReference type="PROSITE" id="PS51371">
    <property type="entry name" value="CBS"/>
    <property type="match status" value="1"/>
</dbReference>
<dbReference type="GO" id="GO:0005886">
    <property type="term" value="C:plasma membrane"/>
    <property type="evidence" value="ECO:0007669"/>
    <property type="project" value="UniProtKB-SubCell"/>
</dbReference>
<sequence length="429" mass="47602">MDDISTSTLFIVLGVLLFISAYFSGSETGMMSVNPYRLKHLANQNNKGAIRVSKLLKRPDRLIGLILIGNNLVNIAASAIATIIGLRLYGDLGIAIATIILTLVILIFAEVTPKTLAALHPERIAFPSSALLSPLLKLFYPLVWLINWITNGLLALMGISPEKHQGNSLSAEELRTVVHEAGALIPEQHQNMLVGVLDLENATVEDIMTPRNEIIGIDINDEWKDIERQLANFQYSRILLYRDNIDDAIGFAHPRELMRLLLKDQLTKASLLRSTSEIYFIPEGTPLNVQLLKFQHAKDRIGLVVDEYGDIQGLVTLADILEEVVGEFTTDIAEDSNDDIVAQPDGTFLIDGSINLRDLNREMKMTLPTDGPKTLNGLILEYLEEIPQGRLSIKLAGYPFEIVDVQDNMIKSVRLLVSPKKAVLKKPAR</sequence>
<dbReference type="Pfam" id="PF03471">
    <property type="entry name" value="CorC_HlyC"/>
    <property type="match status" value="1"/>
</dbReference>
<dbReference type="PROSITE" id="PS51846">
    <property type="entry name" value="CNNM"/>
    <property type="match status" value="1"/>
</dbReference>
<evidence type="ECO:0000256" key="2">
    <source>
        <dbReference type="ARBA" id="ARBA00006337"/>
    </source>
</evidence>
<keyword evidence="6 10" id="KW-1133">Transmembrane helix</keyword>
<evidence type="ECO:0000256" key="6">
    <source>
        <dbReference type="ARBA" id="ARBA00022989"/>
    </source>
</evidence>
<evidence type="ECO:0000313" key="15">
    <source>
        <dbReference type="Proteomes" id="UP000034228"/>
    </source>
</evidence>
<dbReference type="NCBIfam" id="NF008604">
    <property type="entry name" value="PRK11573.1"/>
    <property type="match status" value="1"/>
</dbReference>
<comment type="similarity">
    <text evidence="2">Belongs to the UPF0053 family.</text>
</comment>